<keyword evidence="3 4" id="KW-0378">Hydrolase</keyword>
<dbReference type="InterPro" id="IPR020476">
    <property type="entry name" value="Nudix_hydrolase"/>
</dbReference>
<proteinExistence type="inferred from homology"/>
<dbReference type="PANTHER" id="PTHR43046:SF16">
    <property type="entry name" value="ADP-RIBOSE PYROPHOSPHATASE YJHB-RELATED"/>
    <property type="match status" value="1"/>
</dbReference>
<protein>
    <recommendedName>
        <fullName evidence="5">Nudix hydrolase domain-containing protein</fullName>
    </recommendedName>
</protein>
<dbReference type="SUPFAM" id="SSF55811">
    <property type="entry name" value="Nudix"/>
    <property type="match status" value="1"/>
</dbReference>
<dbReference type="GO" id="GO:0016787">
    <property type="term" value="F:hydrolase activity"/>
    <property type="evidence" value="ECO:0007669"/>
    <property type="project" value="UniProtKB-KW"/>
</dbReference>
<comment type="similarity">
    <text evidence="2 4">Belongs to the Nudix hydrolase family.</text>
</comment>
<comment type="caution">
    <text evidence="6">The sequence shown here is derived from an EMBL/GenBank/DDBJ whole genome shotgun (WGS) entry which is preliminary data.</text>
</comment>
<dbReference type="CDD" id="cd02883">
    <property type="entry name" value="NUDIX_Hydrolase"/>
    <property type="match status" value="1"/>
</dbReference>
<dbReference type="PROSITE" id="PS51462">
    <property type="entry name" value="NUDIX"/>
    <property type="match status" value="1"/>
</dbReference>
<evidence type="ECO:0000256" key="3">
    <source>
        <dbReference type="ARBA" id="ARBA00022801"/>
    </source>
</evidence>
<dbReference type="InterPro" id="IPR020084">
    <property type="entry name" value="NUDIX_hydrolase_CS"/>
</dbReference>
<keyword evidence="7" id="KW-1185">Reference proteome</keyword>
<comment type="cofactor">
    <cofactor evidence="1">
        <name>Mg(2+)</name>
        <dbReference type="ChEBI" id="CHEBI:18420"/>
    </cofactor>
</comment>
<dbReference type="RefSeq" id="WP_161928084.1">
    <property type="nucleotide sequence ID" value="NZ_BJOU01000008.1"/>
</dbReference>
<name>A0A7I9V0M5_9ACTN</name>
<organism evidence="6 7">
    <name type="scientific">Gordonia crocea</name>
    <dbReference type="NCBI Taxonomy" id="589162"/>
    <lineage>
        <taxon>Bacteria</taxon>
        <taxon>Bacillati</taxon>
        <taxon>Actinomycetota</taxon>
        <taxon>Actinomycetes</taxon>
        <taxon>Mycobacteriales</taxon>
        <taxon>Gordoniaceae</taxon>
        <taxon>Gordonia</taxon>
    </lineage>
</organism>
<dbReference type="OrthoDB" id="9804442at2"/>
<dbReference type="EMBL" id="BJOU01000008">
    <property type="protein sequence ID" value="GED98683.1"/>
    <property type="molecule type" value="Genomic_DNA"/>
</dbReference>
<evidence type="ECO:0000313" key="6">
    <source>
        <dbReference type="EMBL" id="GED98683.1"/>
    </source>
</evidence>
<dbReference type="PROSITE" id="PS00893">
    <property type="entry name" value="NUDIX_BOX"/>
    <property type="match status" value="1"/>
</dbReference>
<dbReference type="Pfam" id="PF00293">
    <property type="entry name" value="NUDIX"/>
    <property type="match status" value="1"/>
</dbReference>
<dbReference type="Proteomes" id="UP000444980">
    <property type="component" value="Unassembled WGS sequence"/>
</dbReference>
<evidence type="ECO:0000256" key="4">
    <source>
        <dbReference type="RuleBase" id="RU003476"/>
    </source>
</evidence>
<reference evidence="7" key="1">
    <citation type="submission" date="2019-06" db="EMBL/GenBank/DDBJ databases">
        <title>Gordonia isolated from sludge of a wastewater treatment plant.</title>
        <authorList>
            <person name="Tamura T."/>
            <person name="Aoyama K."/>
            <person name="Kang Y."/>
            <person name="Saito S."/>
            <person name="Akiyama N."/>
            <person name="Yazawa K."/>
            <person name="Gonoi T."/>
            <person name="Mikami Y."/>
        </authorList>
    </citation>
    <scope>NUCLEOTIDE SEQUENCE [LARGE SCALE GENOMIC DNA]</scope>
    <source>
        <strain evidence="7">NBRC 107697</strain>
    </source>
</reference>
<evidence type="ECO:0000256" key="2">
    <source>
        <dbReference type="ARBA" id="ARBA00005582"/>
    </source>
</evidence>
<accession>A0A7I9V0M5</accession>
<dbReference type="AlphaFoldDB" id="A0A7I9V0M5"/>
<sequence length="142" mass="15473">MDLRVGAYAVITDDDDRVLLAHWNAGHHSAWTMPGGGLEPGEDPPTAAHREVDEETGYRIELDELLDVDSLVVPAERRLGPDENVPLHLLRIIYRAHIVGGSLRDEVGGSTDRAGWFPLAAVPDLRRVTLVDIALSAARLIG</sequence>
<evidence type="ECO:0000259" key="5">
    <source>
        <dbReference type="PROSITE" id="PS51462"/>
    </source>
</evidence>
<dbReference type="InterPro" id="IPR015797">
    <property type="entry name" value="NUDIX_hydrolase-like_dom_sf"/>
</dbReference>
<evidence type="ECO:0000313" key="7">
    <source>
        <dbReference type="Proteomes" id="UP000444980"/>
    </source>
</evidence>
<dbReference type="PANTHER" id="PTHR43046">
    <property type="entry name" value="GDP-MANNOSE MANNOSYL HYDROLASE"/>
    <property type="match status" value="1"/>
</dbReference>
<dbReference type="Gene3D" id="3.90.79.10">
    <property type="entry name" value="Nucleoside Triphosphate Pyrophosphohydrolase"/>
    <property type="match status" value="1"/>
</dbReference>
<evidence type="ECO:0000256" key="1">
    <source>
        <dbReference type="ARBA" id="ARBA00001946"/>
    </source>
</evidence>
<gene>
    <name evidence="6" type="ORF">nbrc107697_27220</name>
</gene>
<dbReference type="PRINTS" id="PR00502">
    <property type="entry name" value="NUDIXFAMILY"/>
</dbReference>
<dbReference type="InterPro" id="IPR000086">
    <property type="entry name" value="NUDIX_hydrolase_dom"/>
</dbReference>
<feature type="domain" description="Nudix hydrolase" evidence="5">
    <location>
        <begin position="2"/>
        <end position="139"/>
    </location>
</feature>